<evidence type="ECO:0000313" key="7">
    <source>
        <dbReference type="EMBL" id="RKP49036.1"/>
    </source>
</evidence>
<dbReference type="PANTHER" id="PTHR30086">
    <property type="entry name" value="ARGININE EXPORTER PROTEIN ARGO"/>
    <property type="match status" value="1"/>
</dbReference>
<comment type="subcellular location">
    <subcellularLocation>
        <location evidence="1">Cell membrane</location>
        <topology evidence="1">Multi-pass membrane protein</topology>
    </subcellularLocation>
</comment>
<dbReference type="InterPro" id="IPR001123">
    <property type="entry name" value="LeuE-type"/>
</dbReference>
<feature type="transmembrane region" description="Helical" evidence="6">
    <location>
        <begin position="43"/>
        <end position="63"/>
    </location>
</feature>
<sequence length="200" mass="22130">MIPLQMWALIVGFSVPMIISPGPGNTVLAAVGGRFGVRGATPFWLGFEAANLFWCFVYGLGLSRLLHSYPSLGHALKWAGILYTLYLAYGFFKSGALKEGEDTRRLKMLDGFVSVSLNPKIHSMIFVLFSQFLSPALPLYQQVMQISIVFTMLGFACHFPWIYGGQVAFNRIKSERSMRIQGYAFGACMIAVAAFLAFTT</sequence>
<reference evidence="7 8" key="1">
    <citation type="submission" date="2018-10" db="EMBL/GenBank/DDBJ databases">
        <title>Paraburkholderia sp. 7MK8-2, isolated from soil.</title>
        <authorList>
            <person name="Gao Z.-H."/>
            <person name="Qiu L.-H."/>
        </authorList>
    </citation>
    <scope>NUCLEOTIDE SEQUENCE [LARGE SCALE GENOMIC DNA]</scope>
    <source>
        <strain evidence="7 8">7MK8-2</strain>
    </source>
</reference>
<feature type="transmembrane region" description="Helical" evidence="6">
    <location>
        <begin position="180"/>
        <end position="198"/>
    </location>
</feature>
<accession>A0A494XK57</accession>
<dbReference type="OrthoDB" id="9804822at2"/>
<gene>
    <name evidence="7" type="ORF">D7S89_09475</name>
</gene>
<evidence type="ECO:0000256" key="2">
    <source>
        <dbReference type="ARBA" id="ARBA00022475"/>
    </source>
</evidence>
<evidence type="ECO:0000256" key="4">
    <source>
        <dbReference type="ARBA" id="ARBA00022989"/>
    </source>
</evidence>
<keyword evidence="4 6" id="KW-1133">Transmembrane helix</keyword>
<dbReference type="EMBL" id="RBZV01000003">
    <property type="protein sequence ID" value="RKP49036.1"/>
    <property type="molecule type" value="Genomic_DNA"/>
</dbReference>
<proteinExistence type="predicted"/>
<evidence type="ECO:0000256" key="1">
    <source>
        <dbReference type="ARBA" id="ARBA00004651"/>
    </source>
</evidence>
<evidence type="ECO:0000256" key="3">
    <source>
        <dbReference type="ARBA" id="ARBA00022692"/>
    </source>
</evidence>
<evidence type="ECO:0000256" key="5">
    <source>
        <dbReference type="ARBA" id="ARBA00023136"/>
    </source>
</evidence>
<keyword evidence="3 6" id="KW-0812">Transmembrane</keyword>
<dbReference type="PANTHER" id="PTHR30086:SF20">
    <property type="entry name" value="ARGININE EXPORTER PROTEIN ARGO-RELATED"/>
    <property type="match status" value="1"/>
</dbReference>
<comment type="caution">
    <text evidence="7">The sequence shown here is derived from an EMBL/GenBank/DDBJ whole genome shotgun (WGS) entry which is preliminary data.</text>
</comment>
<dbReference type="AlphaFoldDB" id="A0A494XK57"/>
<evidence type="ECO:0000313" key="8">
    <source>
        <dbReference type="Proteomes" id="UP000280434"/>
    </source>
</evidence>
<dbReference type="RefSeq" id="WP_121277426.1">
    <property type="nucleotide sequence ID" value="NZ_RBZV01000003.1"/>
</dbReference>
<dbReference type="GO" id="GO:0015171">
    <property type="term" value="F:amino acid transmembrane transporter activity"/>
    <property type="evidence" value="ECO:0007669"/>
    <property type="project" value="TreeGrafter"/>
</dbReference>
<protein>
    <submittedName>
        <fullName evidence="7">LysE family translocator</fullName>
    </submittedName>
</protein>
<keyword evidence="2" id="KW-1003">Cell membrane</keyword>
<dbReference type="Proteomes" id="UP000280434">
    <property type="component" value="Unassembled WGS sequence"/>
</dbReference>
<keyword evidence="5 6" id="KW-0472">Membrane</keyword>
<feature type="transmembrane region" description="Helical" evidence="6">
    <location>
        <begin position="75"/>
        <end position="92"/>
    </location>
</feature>
<evidence type="ECO:0000256" key="6">
    <source>
        <dbReference type="SAM" id="Phobius"/>
    </source>
</evidence>
<dbReference type="Pfam" id="PF01810">
    <property type="entry name" value="LysE"/>
    <property type="match status" value="1"/>
</dbReference>
<organism evidence="7 8">
    <name type="scientific">Trinickia fusca</name>
    <dbReference type="NCBI Taxonomy" id="2419777"/>
    <lineage>
        <taxon>Bacteria</taxon>
        <taxon>Pseudomonadati</taxon>
        <taxon>Pseudomonadota</taxon>
        <taxon>Betaproteobacteria</taxon>
        <taxon>Burkholderiales</taxon>
        <taxon>Burkholderiaceae</taxon>
        <taxon>Trinickia</taxon>
    </lineage>
</organism>
<feature type="transmembrane region" description="Helical" evidence="6">
    <location>
        <begin position="139"/>
        <end position="159"/>
    </location>
</feature>
<name>A0A494XK57_9BURK</name>
<keyword evidence="8" id="KW-1185">Reference proteome</keyword>
<dbReference type="GO" id="GO:0005886">
    <property type="term" value="C:plasma membrane"/>
    <property type="evidence" value="ECO:0007669"/>
    <property type="project" value="UniProtKB-SubCell"/>
</dbReference>
<feature type="transmembrane region" description="Helical" evidence="6">
    <location>
        <begin position="6"/>
        <end position="31"/>
    </location>
</feature>